<evidence type="ECO:0008006" key="3">
    <source>
        <dbReference type="Google" id="ProtNLM"/>
    </source>
</evidence>
<gene>
    <name evidence="1" type="ORF">MQP27_01715</name>
</gene>
<reference evidence="1" key="1">
    <citation type="submission" date="2022-03" db="EMBL/GenBank/DDBJ databases">
        <title>Streptomyces 7R015 and 7R016 isolated from Barleria lupulina in Thailand.</title>
        <authorList>
            <person name="Kanchanasin P."/>
            <person name="Phongsopitanun W."/>
            <person name="Tanasupawat S."/>
        </authorList>
    </citation>
    <scope>NUCLEOTIDE SEQUENCE</scope>
    <source>
        <strain evidence="1">7R015</strain>
    </source>
</reference>
<proteinExistence type="predicted"/>
<evidence type="ECO:0000313" key="2">
    <source>
        <dbReference type="Proteomes" id="UP001165269"/>
    </source>
</evidence>
<comment type="caution">
    <text evidence="1">The sequence shown here is derived from an EMBL/GenBank/DDBJ whole genome shotgun (WGS) entry which is preliminary data.</text>
</comment>
<protein>
    <recommendedName>
        <fullName evidence="3">Glycoside hydrolase family 5 domain-containing protein</fullName>
    </recommendedName>
</protein>
<dbReference type="Proteomes" id="UP001165269">
    <property type="component" value="Unassembled WGS sequence"/>
</dbReference>
<dbReference type="Gene3D" id="3.20.20.80">
    <property type="entry name" value="Glycosidases"/>
    <property type="match status" value="1"/>
</dbReference>
<dbReference type="InterPro" id="IPR017853">
    <property type="entry name" value="GH"/>
</dbReference>
<sequence>MLVGFNYPWPGNQYITIGPSGKDGQLWRRRMTADGKQLQIAKNLADLKAAGISVVRMWLIGDGNYYDGTATQVFGPPVGKYPGRLHWEFKPPDQVHPAHLDDFDAMLRIFAEAEMKIIPVLIDFKFLDQVRSDSAFLKSAPVFGTDVPTNSNYSQGRAAIATNPVYRKTFIEGTLKPLLGVAKRHKDTIYAFDVFNEPYWCVAPVTGALFGPALETSAVASFLHDCVVAVNSAELPSTVGHRLLSDVSERFKDDDVTKPQYHYYAKWYLRERLQPASPSPPKAFLGEFAALTEGEFAAYKKSGRYSKSELDALEITLPKWPALGTQNDDPAQILRARLEIMAGLGCELAMVWPDGSRQMGTTGGDDSVIDLAKVKLESITGVKF</sequence>
<dbReference type="SUPFAM" id="SSF51445">
    <property type="entry name" value="(Trans)glycosidases"/>
    <property type="match status" value="1"/>
</dbReference>
<dbReference type="RefSeq" id="WP_242759808.1">
    <property type="nucleotide sequence ID" value="NZ_JALDAY010000001.1"/>
</dbReference>
<dbReference type="EMBL" id="JALDAY010000001">
    <property type="protein sequence ID" value="MCI3269830.1"/>
    <property type="molecule type" value="Genomic_DNA"/>
</dbReference>
<evidence type="ECO:0000313" key="1">
    <source>
        <dbReference type="EMBL" id="MCI3269830.1"/>
    </source>
</evidence>
<accession>A0ABS9Y056</accession>
<keyword evidence="2" id="KW-1185">Reference proteome</keyword>
<name>A0ABS9Y056_9ACTN</name>
<organism evidence="1 2">
    <name type="scientific">Streptomyces cylindrosporus</name>
    <dbReference type="NCBI Taxonomy" id="2927583"/>
    <lineage>
        <taxon>Bacteria</taxon>
        <taxon>Bacillati</taxon>
        <taxon>Actinomycetota</taxon>
        <taxon>Actinomycetes</taxon>
        <taxon>Kitasatosporales</taxon>
        <taxon>Streptomycetaceae</taxon>
        <taxon>Streptomyces</taxon>
    </lineage>
</organism>